<reference evidence="2" key="1">
    <citation type="submission" date="2022-11" db="UniProtKB">
        <authorList>
            <consortium name="WormBaseParasite"/>
        </authorList>
    </citation>
    <scope>IDENTIFICATION</scope>
</reference>
<dbReference type="Proteomes" id="UP000887565">
    <property type="component" value="Unplaced"/>
</dbReference>
<evidence type="ECO:0000313" key="1">
    <source>
        <dbReference type="Proteomes" id="UP000887565"/>
    </source>
</evidence>
<dbReference type="AlphaFoldDB" id="A0A915KM34"/>
<proteinExistence type="predicted"/>
<protein>
    <submittedName>
        <fullName evidence="2">Uncharacterized protein</fullName>
    </submittedName>
</protein>
<accession>A0A915KM34</accession>
<name>A0A915KM34_ROMCU</name>
<sequence length="75" mass="8607">MPMDDNAKSLSPTPEASFEHNRCLSNTNVIIPGCKEKMLIICHGTCLTYRISLKIGSHHRTIKTINYYYSLFIFK</sequence>
<organism evidence="1 2">
    <name type="scientific">Romanomermis culicivorax</name>
    <name type="common">Nematode worm</name>
    <dbReference type="NCBI Taxonomy" id="13658"/>
    <lineage>
        <taxon>Eukaryota</taxon>
        <taxon>Metazoa</taxon>
        <taxon>Ecdysozoa</taxon>
        <taxon>Nematoda</taxon>
        <taxon>Enoplea</taxon>
        <taxon>Dorylaimia</taxon>
        <taxon>Mermithida</taxon>
        <taxon>Mermithoidea</taxon>
        <taxon>Mermithidae</taxon>
        <taxon>Romanomermis</taxon>
    </lineage>
</organism>
<keyword evidence="1" id="KW-1185">Reference proteome</keyword>
<evidence type="ECO:0000313" key="2">
    <source>
        <dbReference type="WBParaSite" id="nRc.2.0.1.t39493-RA"/>
    </source>
</evidence>
<dbReference type="WBParaSite" id="nRc.2.0.1.t39493-RA">
    <property type="protein sequence ID" value="nRc.2.0.1.t39493-RA"/>
    <property type="gene ID" value="nRc.2.0.1.g39493"/>
</dbReference>